<dbReference type="EMBL" id="AAHROU010000011">
    <property type="protein sequence ID" value="EBZ5800092.1"/>
    <property type="molecule type" value="Genomic_DNA"/>
</dbReference>
<evidence type="ECO:0000313" key="4">
    <source>
        <dbReference type="EMBL" id="EBZ7970460.1"/>
    </source>
</evidence>
<reference evidence="1" key="1">
    <citation type="submission" date="2018-07" db="EMBL/GenBank/DDBJ databases">
        <authorList>
            <person name="Ashton P.M."/>
            <person name="Dallman T."/>
            <person name="Nair S."/>
            <person name="De Pinna E."/>
            <person name="Peters T."/>
            <person name="Grant K."/>
        </authorList>
    </citation>
    <scope>NUCLEOTIDE SEQUENCE</scope>
    <source>
        <strain evidence="1">294991</strain>
        <strain evidence="2">574296</strain>
        <strain evidence="3">619041</strain>
        <strain evidence="4">634830</strain>
    </source>
</reference>
<dbReference type="AlphaFoldDB" id="A0A3V7IAC0"/>
<accession>A0A3V7IAC0</accession>
<comment type="caution">
    <text evidence="1">The sequence shown here is derived from an EMBL/GenBank/DDBJ whole genome shotgun (WGS) entry which is preliminary data.</text>
</comment>
<gene>
    <name evidence="2" type="ORF">D4E63_04790</name>
    <name evidence="1" type="ORF">DU837_09050</name>
    <name evidence="3" type="ORF">EC445_10390</name>
    <name evidence="4" type="ORF">EGK95_06340</name>
</gene>
<evidence type="ECO:0000313" key="3">
    <source>
        <dbReference type="EMBL" id="EBZ5800092.1"/>
    </source>
</evidence>
<name>A0A3V7IAC0_SALET</name>
<dbReference type="EMBL" id="AAHNNE010000009">
    <property type="protein sequence ID" value="EBY2433626.1"/>
    <property type="molecule type" value="Genomic_DNA"/>
</dbReference>
<organism evidence="1">
    <name type="scientific">Salmonella enterica subsp. enterica serovar Weltevreden</name>
    <dbReference type="NCBI Taxonomy" id="57743"/>
    <lineage>
        <taxon>Bacteria</taxon>
        <taxon>Pseudomonadati</taxon>
        <taxon>Pseudomonadota</taxon>
        <taxon>Gammaproteobacteria</taxon>
        <taxon>Enterobacterales</taxon>
        <taxon>Enterobacteriaceae</taxon>
        <taxon>Salmonella</taxon>
    </lineage>
</organism>
<proteinExistence type="predicted"/>
<dbReference type="EMBL" id="AAHNVE010000005">
    <property type="protein sequence ID" value="EBY3460091.1"/>
    <property type="molecule type" value="Genomic_DNA"/>
</dbReference>
<dbReference type="Proteomes" id="UP000839923">
    <property type="component" value="Unassembled WGS sequence"/>
</dbReference>
<protein>
    <submittedName>
        <fullName evidence="1">Uncharacterized protein</fullName>
    </submittedName>
</protein>
<sequence length="79" mass="9700">MCVYIKNYSEKYFKRKLIYSYIIICELKVSGGDLFIFYGKCYFTFLHIIVSLKNYVAYKKKMEIYKNWLMLLSIYLFKI</sequence>
<evidence type="ECO:0000313" key="1">
    <source>
        <dbReference type="EMBL" id="EBY2433626.1"/>
    </source>
</evidence>
<evidence type="ECO:0000313" key="2">
    <source>
        <dbReference type="EMBL" id="EBY3460091.1"/>
    </source>
</evidence>
<dbReference type="EMBL" id="AAHSHO010000007">
    <property type="protein sequence ID" value="EBZ7970460.1"/>
    <property type="molecule type" value="Genomic_DNA"/>
</dbReference>